<sequence length="190" mass="20897">MLRIVIIGMFSNMTVTVKVELPPHVVASIHHGNVDRLLVSDLVIKAVNDDFYTVIPKTQTGGFNATLTMSHPESEAGETVTLSGAEDDGDFTFVDTNSSRSATPTQQAAVFTQQHGLDLPVVFYGTSDTFSTSSASEPSTLRSGSNVFTSDEEVIILKRWFFRNADGYDRTFKSRDPQVSQTPMPRMTLR</sequence>
<accession>A0A9Q8LCA6</accession>
<dbReference type="Proteomes" id="UP000756132">
    <property type="component" value="Chromosome 3"/>
</dbReference>
<reference evidence="1" key="1">
    <citation type="submission" date="2021-12" db="EMBL/GenBank/DDBJ databases">
        <authorList>
            <person name="Zaccaron A."/>
            <person name="Stergiopoulos I."/>
        </authorList>
    </citation>
    <scope>NUCLEOTIDE SEQUENCE</scope>
    <source>
        <strain evidence="1">Race5_Kim</strain>
    </source>
</reference>
<protein>
    <submittedName>
        <fullName evidence="1">Uncharacterized protein</fullName>
    </submittedName>
</protein>
<dbReference type="GeneID" id="71988441"/>
<dbReference type="AlphaFoldDB" id="A0A9Q8LCA6"/>
<evidence type="ECO:0000313" key="1">
    <source>
        <dbReference type="EMBL" id="UJO14793.1"/>
    </source>
</evidence>
<evidence type="ECO:0000313" key="2">
    <source>
        <dbReference type="Proteomes" id="UP000756132"/>
    </source>
</evidence>
<name>A0A9Q8LCA6_PASFU</name>
<reference evidence="1" key="2">
    <citation type="journal article" date="2022" name="Microb. Genom.">
        <title>A chromosome-scale genome assembly of the tomato pathogen Cladosporium fulvum reveals a compartmentalized genome architecture and the presence of a dispensable chromosome.</title>
        <authorList>
            <person name="Zaccaron A.Z."/>
            <person name="Chen L.H."/>
            <person name="Samaras A."/>
            <person name="Stergiopoulos I."/>
        </authorList>
    </citation>
    <scope>NUCLEOTIDE SEQUENCE</scope>
    <source>
        <strain evidence="1">Race5_Kim</strain>
    </source>
</reference>
<proteinExistence type="predicted"/>
<dbReference type="KEGG" id="ffu:CLAFUR5_08563"/>
<gene>
    <name evidence="1" type="ORF">CLAFUR5_08563</name>
</gene>
<keyword evidence="2" id="KW-1185">Reference proteome</keyword>
<dbReference type="RefSeq" id="XP_047759159.1">
    <property type="nucleotide sequence ID" value="XM_047907711.1"/>
</dbReference>
<organism evidence="1 2">
    <name type="scientific">Passalora fulva</name>
    <name type="common">Tomato leaf mold</name>
    <name type="synonym">Cladosporium fulvum</name>
    <dbReference type="NCBI Taxonomy" id="5499"/>
    <lineage>
        <taxon>Eukaryota</taxon>
        <taxon>Fungi</taxon>
        <taxon>Dikarya</taxon>
        <taxon>Ascomycota</taxon>
        <taxon>Pezizomycotina</taxon>
        <taxon>Dothideomycetes</taxon>
        <taxon>Dothideomycetidae</taxon>
        <taxon>Mycosphaerellales</taxon>
        <taxon>Mycosphaerellaceae</taxon>
        <taxon>Fulvia</taxon>
    </lineage>
</organism>
<dbReference type="EMBL" id="CP090165">
    <property type="protein sequence ID" value="UJO14793.1"/>
    <property type="molecule type" value="Genomic_DNA"/>
</dbReference>